<dbReference type="OrthoDB" id="5291535at2"/>
<dbReference type="SUPFAM" id="SSF52540">
    <property type="entry name" value="P-loop containing nucleoside triphosphate hydrolases"/>
    <property type="match status" value="1"/>
</dbReference>
<dbReference type="EMBL" id="AP012057">
    <property type="protein sequence ID" value="BAN03568.1"/>
    <property type="molecule type" value="Genomic_DNA"/>
</dbReference>
<gene>
    <name evidence="2" type="ORF">YM304_32540</name>
</gene>
<evidence type="ECO:0000313" key="3">
    <source>
        <dbReference type="Proteomes" id="UP000011863"/>
    </source>
</evidence>
<feature type="domain" description="Phosphoribulokinase/uridine kinase" evidence="1">
    <location>
        <begin position="35"/>
        <end position="159"/>
    </location>
</feature>
<dbReference type="Proteomes" id="UP000011863">
    <property type="component" value="Chromosome"/>
</dbReference>
<dbReference type="Pfam" id="PF00485">
    <property type="entry name" value="PRK"/>
    <property type="match status" value="1"/>
</dbReference>
<sequence length="217" mass="24048">MKGDVIVVEEHHVRAAQAIVPDLIDAITNAPSRYVITVAGESGSGKSETGKAIADELAAHDLTAVLLGQDDYFVLPPKSNDAKRRDDDTWLGPHVEVRLDLLEQNLVDALEGADEIVKPLIDYDANSVEEETIDLRGVEVVIAEGTYTSLLKHVDTRVFIARNRLDTLEHRQKRNRGSEVGDPFIENVLELEHKIIAGHRQLADFVITRDYDVIPVS</sequence>
<reference evidence="2 3" key="1">
    <citation type="journal article" date="2013" name="Int. J. Syst. Evol. Microbiol.">
        <title>Ilumatobacter nonamiense sp. nov. and Ilumatobacter coccineum sp. nov., isolated from seashore sand.</title>
        <authorList>
            <person name="Matsumoto A."/>
            <person name="Kasai H."/>
            <person name="Matsuo Y."/>
            <person name="Shizuri Y."/>
            <person name="Ichikawa N."/>
            <person name="Fujita N."/>
            <person name="Omura S."/>
            <person name="Takahashi Y."/>
        </authorList>
    </citation>
    <scope>NUCLEOTIDE SEQUENCE [LARGE SCALE GENOMIC DNA]</scope>
    <source>
        <strain evidence="3">NBRC 103263 / KCTC 29153 / YM16-304</strain>
    </source>
</reference>
<dbReference type="GO" id="GO:0016301">
    <property type="term" value="F:kinase activity"/>
    <property type="evidence" value="ECO:0007669"/>
    <property type="project" value="InterPro"/>
</dbReference>
<dbReference type="InterPro" id="IPR027417">
    <property type="entry name" value="P-loop_NTPase"/>
</dbReference>
<dbReference type="KEGG" id="aym:YM304_32540"/>
<evidence type="ECO:0000313" key="2">
    <source>
        <dbReference type="EMBL" id="BAN03568.1"/>
    </source>
</evidence>
<protein>
    <recommendedName>
        <fullName evidence="1">Phosphoribulokinase/uridine kinase domain-containing protein</fullName>
    </recommendedName>
</protein>
<keyword evidence="3" id="KW-1185">Reference proteome</keyword>
<accession>A0A6C7EG52</accession>
<dbReference type="GO" id="GO:0005524">
    <property type="term" value="F:ATP binding"/>
    <property type="evidence" value="ECO:0007669"/>
    <property type="project" value="InterPro"/>
</dbReference>
<evidence type="ECO:0000259" key="1">
    <source>
        <dbReference type="Pfam" id="PF00485"/>
    </source>
</evidence>
<name>A0A6C7EG52_ILUCY</name>
<dbReference type="Gene3D" id="3.40.50.300">
    <property type="entry name" value="P-loop containing nucleotide triphosphate hydrolases"/>
    <property type="match status" value="1"/>
</dbReference>
<proteinExistence type="predicted"/>
<organism evidence="2 3">
    <name type="scientific">Ilumatobacter coccineus (strain NBRC 103263 / KCTC 29153 / YM16-304)</name>
    <dbReference type="NCBI Taxonomy" id="1313172"/>
    <lineage>
        <taxon>Bacteria</taxon>
        <taxon>Bacillati</taxon>
        <taxon>Actinomycetota</taxon>
        <taxon>Acidimicrobiia</taxon>
        <taxon>Acidimicrobiales</taxon>
        <taxon>Ilumatobacteraceae</taxon>
        <taxon>Ilumatobacter</taxon>
    </lineage>
</organism>
<dbReference type="RefSeq" id="WP_015442815.1">
    <property type="nucleotide sequence ID" value="NC_020520.1"/>
</dbReference>
<dbReference type="AlphaFoldDB" id="A0A6C7EG52"/>
<dbReference type="InterPro" id="IPR006083">
    <property type="entry name" value="PRK/URK"/>
</dbReference>